<gene>
    <name evidence="3" type="ORF">DPBNPPHM_02041</name>
    <name evidence="2" type="ORF">DPBNPPHM_03461</name>
</gene>
<feature type="domain" description="ImpA N-terminal" evidence="1">
    <location>
        <begin position="9"/>
        <end position="134"/>
    </location>
</feature>
<dbReference type="Pfam" id="PF06812">
    <property type="entry name" value="ImpA_N"/>
    <property type="match status" value="1"/>
</dbReference>
<protein>
    <recommendedName>
        <fullName evidence="1">ImpA N-terminal domain-containing protein</fullName>
    </recommendedName>
</protein>
<proteinExistence type="predicted"/>
<dbReference type="InterPro" id="IPR010657">
    <property type="entry name" value="ImpA_N"/>
</dbReference>
<dbReference type="AlphaFoldDB" id="A0A5S9QNN3"/>
<accession>A0A5S9QNN3</accession>
<evidence type="ECO:0000313" key="4">
    <source>
        <dbReference type="Proteomes" id="UP000434580"/>
    </source>
</evidence>
<dbReference type="OrthoDB" id="9771118at2"/>
<evidence type="ECO:0000313" key="3">
    <source>
        <dbReference type="EMBL" id="CAA0116155.1"/>
    </source>
</evidence>
<dbReference type="PANTHER" id="PTHR37951">
    <property type="entry name" value="CYTOPLASMIC PROTEIN-RELATED"/>
    <property type="match status" value="1"/>
</dbReference>
<dbReference type="InterPro" id="IPR017740">
    <property type="entry name" value="TssA-like"/>
</dbReference>
<evidence type="ECO:0000313" key="2">
    <source>
        <dbReference type="EMBL" id="CAA0096824.1"/>
    </source>
</evidence>
<organism evidence="3 4">
    <name type="scientific">BD1-7 clade bacterium</name>
    <dbReference type="NCBI Taxonomy" id="2029982"/>
    <lineage>
        <taxon>Bacteria</taxon>
        <taxon>Pseudomonadati</taxon>
        <taxon>Pseudomonadota</taxon>
        <taxon>Gammaproteobacteria</taxon>
        <taxon>Cellvibrionales</taxon>
        <taxon>Spongiibacteraceae</taxon>
        <taxon>BD1-7 clade</taxon>
    </lineage>
</organism>
<evidence type="ECO:0000259" key="1">
    <source>
        <dbReference type="Pfam" id="PF06812"/>
    </source>
</evidence>
<sequence length="348" mass="38138">MELLEILAKPVSEAEPCGPFIDDVDDLESEFIALETACRGKEEKFLDEENAIDGESADWKTVASRAELLAEKTRDVRVLVIIAKSYLNTGGLEGFSLAVFALRQTLSGFWSHVHPVLDDVSDENPWRIMCLSELGGDEVVQELTHLKLVSSRLAGSFCLRDIRLAKGQVVPIDDGVEVPDQNIISAAFAESESHVIEADMRAVDSLLESLDAIEMLIRENESACSPPQWKSLKDCVLSIRQVYQEFASVLFAVDEAAADDEGGESVQASSARVPIATLDSINSRADVIKALEKINEYYSKHEPSSPLPLLISRAKRLVSMDFMAILRDISPDGVSQAELIAGVTDDDE</sequence>
<dbReference type="EMBL" id="CACSII010000018">
    <property type="protein sequence ID" value="CAA0116155.1"/>
    <property type="molecule type" value="Genomic_DNA"/>
</dbReference>
<reference evidence="3 4" key="1">
    <citation type="submission" date="2019-11" db="EMBL/GenBank/DDBJ databases">
        <authorList>
            <person name="Holert J."/>
        </authorList>
    </citation>
    <scope>NUCLEOTIDE SEQUENCE [LARGE SCALE GENOMIC DNA]</scope>
    <source>
        <strain evidence="3">BC5_2</strain>
    </source>
</reference>
<dbReference type="PANTHER" id="PTHR37951:SF1">
    <property type="entry name" value="TYPE VI SECRETION SYSTEM COMPONENT TSSA1"/>
    <property type="match status" value="1"/>
</dbReference>
<name>A0A5S9QNN3_9GAMM</name>
<dbReference type="Proteomes" id="UP000434580">
    <property type="component" value="Unassembled WGS sequence"/>
</dbReference>
<dbReference type="EMBL" id="CACSII010000005">
    <property type="protein sequence ID" value="CAA0096824.1"/>
    <property type="molecule type" value="Genomic_DNA"/>
</dbReference>